<reference evidence="2" key="2">
    <citation type="submission" date="2015-08" db="UniProtKB">
        <authorList>
            <consortium name="WormBaseParasite"/>
        </authorList>
    </citation>
    <scope>IDENTIFICATION</scope>
</reference>
<keyword evidence="1" id="KW-1185">Reference proteome</keyword>
<dbReference type="Proteomes" id="UP000035680">
    <property type="component" value="Unassembled WGS sequence"/>
</dbReference>
<reference evidence="1" key="1">
    <citation type="submission" date="2014-07" db="EMBL/GenBank/DDBJ databases">
        <authorList>
            <person name="Martin A.A"/>
            <person name="De Silva N."/>
        </authorList>
    </citation>
    <scope>NUCLEOTIDE SEQUENCE</scope>
</reference>
<name>A0A0K0EYY7_STRVS</name>
<sequence length="118" mass="14120">MEDKTLLHLKEHGIFDILMHHNYPLERYVTACANRIHFSNPKTDCFSVFKKLQVVSFHNNVPIKIPDNVKLNAIYTRESAEKDVNQKITNEYSKKFSKKLTDNRRRDIFFNYINNWKC</sequence>
<organism evidence="1 2">
    <name type="scientific">Strongyloides venezuelensis</name>
    <name type="common">Threadworm</name>
    <dbReference type="NCBI Taxonomy" id="75913"/>
    <lineage>
        <taxon>Eukaryota</taxon>
        <taxon>Metazoa</taxon>
        <taxon>Ecdysozoa</taxon>
        <taxon>Nematoda</taxon>
        <taxon>Chromadorea</taxon>
        <taxon>Rhabditida</taxon>
        <taxon>Tylenchina</taxon>
        <taxon>Panagrolaimomorpha</taxon>
        <taxon>Strongyloidoidea</taxon>
        <taxon>Strongyloididae</taxon>
        <taxon>Strongyloides</taxon>
    </lineage>
</organism>
<accession>A0A0K0EYY7</accession>
<evidence type="ECO:0000313" key="1">
    <source>
        <dbReference type="Proteomes" id="UP000035680"/>
    </source>
</evidence>
<dbReference type="AlphaFoldDB" id="A0A0K0EYY7"/>
<dbReference type="WBParaSite" id="SVE_0174600.1">
    <property type="protein sequence ID" value="SVE_0174600.1"/>
    <property type="gene ID" value="SVE_0174600"/>
</dbReference>
<evidence type="ECO:0000313" key="2">
    <source>
        <dbReference type="WBParaSite" id="SVE_0174600.1"/>
    </source>
</evidence>
<proteinExistence type="predicted"/>
<protein>
    <submittedName>
        <fullName evidence="2">Glycosyltransferase family 1 protein</fullName>
    </submittedName>
</protein>